<feature type="coiled-coil region" evidence="3">
    <location>
        <begin position="97"/>
        <end position="157"/>
    </location>
</feature>
<dbReference type="GO" id="GO:0000381">
    <property type="term" value="P:regulation of alternative mRNA splicing, via spliceosome"/>
    <property type="evidence" value="ECO:0007669"/>
    <property type="project" value="InterPro"/>
</dbReference>
<feature type="region of interest" description="Disordered" evidence="4">
    <location>
        <begin position="25"/>
        <end position="55"/>
    </location>
</feature>
<name>A0A4Y2E996_ARAVE</name>
<dbReference type="AlphaFoldDB" id="A0A4Y2E996"/>
<feature type="compositionally biased region" description="Acidic residues" evidence="4">
    <location>
        <begin position="290"/>
        <end position="306"/>
    </location>
</feature>
<evidence type="ECO:0000256" key="2">
    <source>
        <dbReference type="ARBA" id="ARBA00023054"/>
    </source>
</evidence>
<feature type="compositionally biased region" description="Basic and acidic residues" evidence="4">
    <location>
        <begin position="383"/>
        <end position="407"/>
    </location>
</feature>
<dbReference type="InterPro" id="IPR018612">
    <property type="entry name" value="NSRP1_N"/>
</dbReference>
<feature type="domain" description="Nuclear speckle splicing regulatory protein 1 N-terminal" evidence="5">
    <location>
        <begin position="51"/>
        <end position="166"/>
    </location>
</feature>
<feature type="region of interest" description="Disordered" evidence="4">
    <location>
        <begin position="183"/>
        <end position="407"/>
    </location>
</feature>
<dbReference type="Proteomes" id="UP000499080">
    <property type="component" value="Unassembled WGS sequence"/>
</dbReference>
<evidence type="ECO:0000256" key="1">
    <source>
        <dbReference type="ARBA" id="ARBA00010126"/>
    </source>
</evidence>
<gene>
    <name evidence="6" type="primary">nsrp1</name>
    <name evidence="6" type="ORF">AVEN_261583_1</name>
</gene>
<evidence type="ECO:0000256" key="4">
    <source>
        <dbReference type="SAM" id="MobiDB-lite"/>
    </source>
</evidence>
<keyword evidence="7" id="KW-1185">Reference proteome</keyword>
<organism evidence="6 7">
    <name type="scientific">Araneus ventricosus</name>
    <name type="common">Orbweaver spider</name>
    <name type="synonym">Epeira ventricosa</name>
    <dbReference type="NCBI Taxonomy" id="182803"/>
    <lineage>
        <taxon>Eukaryota</taxon>
        <taxon>Metazoa</taxon>
        <taxon>Ecdysozoa</taxon>
        <taxon>Arthropoda</taxon>
        <taxon>Chelicerata</taxon>
        <taxon>Arachnida</taxon>
        <taxon>Araneae</taxon>
        <taxon>Araneomorphae</taxon>
        <taxon>Entelegynae</taxon>
        <taxon>Araneoidea</taxon>
        <taxon>Araneidae</taxon>
        <taxon>Araneus</taxon>
    </lineage>
</organism>
<protein>
    <submittedName>
        <fullName evidence="6">Nuclear speckle splicing regulatory protein 1</fullName>
    </submittedName>
</protein>
<dbReference type="InterPro" id="IPR042816">
    <property type="entry name" value="Nsrp1"/>
</dbReference>
<dbReference type="OrthoDB" id="6435869at2759"/>
<accession>A0A4Y2E996</accession>
<dbReference type="EMBL" id="BGPR01000538">
    <property type="protein sequence ID" value="GBM25471.1"/>
    <property type="molecule type" value="Genomic_DNA"/>
</dbReference>
<feature type="compositionally biased region" description="Basic and acidic residues" evidence="4">
    <location>
        <begin position="222"/>
        <end position="241"/>
    </location>
</feature>
<evidence type="ECO:0000313" key="6">
    <source>
        <dbReference type="EMBL" id="GBM25471.1"/>
    </source>
</evidence>
<dbReference type="PANTHER" id="PTHR31938:SF4">
    <property type="entry name" value="NUCLEAR SPECKLE SPLICING REGULATORY PROTEIN 1"/>
    <property type="match status" value="1"/>
</dbReference>
<evidence type="ECO:0000256" key="3">
    <source>
        <dbReference type="SAM" id="Coils"/>
    </source>
</evidence>
<comment type="similarity">
    <text evidence="1">Belongs to the NSRP1 family.</text>
</comment>
<feature type="compositionally biased region" description="Basic residues" evidence="4">
    <location>
        <begin position="246"/>
        <end position="255"/>
    </location>
</feature>
<dbReference type="PANTHER" id="PTHR31938">
    <property type="entry name" value="NUCLEAR SPECKLE SPLICING REGULATORY PROTEIN 1"/>
    <property type="match status" value="1"/>
</dbReference>
<evidence type="ECO:0000259" key="5">
    <source>
        <dbReference type="Pfam" id="PF09745"/>
    </source>
</evidence>
<keyword evidence="2 3" id="KW-0175">Coiled coil</keyword>
<evidence type="ECO:0000313" key="7">
    <source>
        <dbReference type="Proteomes" id="UP000499080"/>
    </source>
</evidence>
<feature type="compositionally biased region" description="Basic and acidic residues" evidence="4">
    <location>
        <begin position="183"/>
        <end position="199"/>
    </location>
</feature>
<dbReference type="Pfam" id="PF09745">
    <property type="entry name" value="NSRP1_N"/>
    <property type="match status" value="1"/>
</dbReference>
<sequence>MDKSKPFGLVIPKKTKAFQAKKISIFDSDSDDEQPARKKPTPIPQAKPLSKKLEQKELCEDPSIYEYDSIYDDMKAQEVAKIAGPKDKPSRYIDTLLKAADKRKKEYERRIERKVQVEREKEGDKFKDKEAFVTSSYKKKMQEMEEAEERERRENMLNDMMDVTKQNDLSGFYRHFLKQSVGEEKVPVFGEKRTIKEEPKSDDEDEKRNYSVQGKNPESDEEKDKDLSSKKKKEDNKEAKYASKASHSRPKMYRKGRSDSDNEETPNPSNEAEETHNTANETTNITDPNLDADSDIVSSCEEDEESNLSKSKEDSLKDNISANNSKVCSGSDSEKGNSKQRNSVKNIRKRTNDDSSDSSESSKENEENCDSSVNETSLNGHPKPQDAKAEDADESEKPKPKRNMLEKRTVGEVFAAAQARYFQRLAVRNG</sequence>
<feature type="compositionally biased region" description="Polar residues" evidence="4">
    <location>
        <begin position="318"/>
        <end position="331"/>
    </location>
</feature>
<comment type="caution">
    <text evidence="6">The sequence shown here is derived from an EMBL/GenBank/DDBJ whole genome shotgun (WGS) entry which is preliminary data.</text>
</comment>
<proteinExistence type="inferred from homology"/>
<reference evidence="6 7" key="1">
    <citation type="journal article" date="2019" name="Sci. Rep.">
        <title>Orb-weaving spider Araneus ventricosus genome elucidates the spidroin gene catalogue.</title>
        <authorList>
            <person name="Kono N."/>
            <person name="Nakamura H."/>
            <person name="Ohtoshi R."/>
            <person name="Moran D.A.P."/>
            <person name="Shinohara A."/>
            <person name="Yoshida Y."/>
            <person name="Fujiwara M."/>
            <person name="Mori M."/>
            <person name="Tomita M."/>
            <person name="Arakawa K."/>
        </authorList>
    </citation>
    <scope>NUCLEOTIDE SEQUENCE [LARGE SCALE GENOMIC DNA]</scope>
</reference>